<feature type="transmembrane region" description="Helical" evidence="1">
    <location>
        <begin position="47"/>
        <end position="65"/>
    </location>
</feature>
<keyword evidence="1" id="KW-1133">Transmembrane helix</keyword>
<evidence type="ECO:0000256" key="1">
    <source>
        <dbReference type="SAM" id="Phobius"/>
    </source>
</evidence>
<comment type="caution">
    <text evidence="2">The sequence shown here is derived from an EMBL/GenBank/DDBJ whole genome shotgun (WGS) entry which is preliminary data.</text>
</comment>
<feature type="transmembrane region" description="Helical" evidence="1">
    <location>
        <begin position="77"/>
        <end position="94"/>
    </location>
</feature>
<dbReference type="Proteomes" id="UP000811282">
    <property type="component" value="Unassembled WGS sequence"/>
</dbReference>
<feature type="transmembrane region" description="Helical" evidence="1">
    <location>
        <begin position="100"/>
        <end position="120"/>
    </location>
</feature>
<keyword evidence="1" id="KW-0812">Transmembrane</keyword>
<keyword evidence="3" id="KW-1185">Reference proteome</keyword>
<dbReference type="RefSeq" id="WP_215671317.1">
    <property type="nucleotide sequence ID" value="NZ_JAFJYC010000003.1"/>
</dbReference>
<dbReference type="EMBL" id="JAFJYC010000003">
    <property type="protein sequence ID" value="MBT9433433.1"/>
    <property type="molecule type" value="Genomic_DNA"/>
</dbReference>
<evidence type="ECO:0000313" key="3">
    <source>
        <dbReference type="Proteomes" id="UP000811282"/>
    </source>
</evidence>
<organism evidence="2 3">
    <name type="scientific">Candidatus Sodalis endolongispinus</name>
    <dbReference type="NCBI Taxonomy" id="2812662"/>
    <lineage>
        <taxon>Bacteria</taxon>
        <taxon>Pseudomonadati</taxon>
        <taxon>Pseudomonadota</taxon>
        <taxon>Gammaproteobacteria</taxon>
        <taxon>Enterobacterales</taxon>
        <taxon>Bruguierivoracaceae</taxon>
        <taxon>Sodalis</taxon>
    </lineage>
</organism>
<evidence type="ECO:0000313" key="2">
    <source>
        <dbReference type="EMBL" id="MBT9433433.1"/>
    </source>
</evidence>
<gene>
    <name evidence="2" type="ORF">JZM24_17470</name>
</gene>
<protein>
    <recommendedName>
        <fullName evidence="4">Inner membrane protein</fullName>
    </recommendedName>
</protein>
<keyword evidence="1" id="KW-0472">Membrane</keyword>
<reference evidence="2 3" key="1">
    <citation type="journal article" date="2021" name="Genome Biol. Evol.">
        <title>The evolution of interdependence in a four-way mealybug symbiosis.</title>
        <authorList>
            <person name="Garber A.I."/>
            <person name="Kupper M."/>
            <person name="Laetsch D.R."/>
            <person name="Weldon S.R."/>
            <person name="Ladinsky M.S."/>
            <person name="Bjorkman P.J."/>
            <person name="McCutcheon J.P."/>
        </authorList>
    </citation>
    <scope>NUCLEOTIDE SEQUENCE [LARGE SCALE GENOMIC DNA]</scope>
    <source>
        <strain evidence="2">SOD</strain>
    </source>
</reference>
<sequence>MYIVFALALILGSFLLMLTFFVRHKVTLLKYALNKQEELATDSEEKTSDYDALIVTFIPLMTFLYNIDQRVAYKIKAILVVMFIALAIEYLSLIDLEIHHLAMLFGLIFALIILMPGFLIKTMVNNRKKHMQDKLPYFIDLIAVCVQSGMTV</sequence>
<accession>A0ABS5YEM4</accession>
<proteinExistence type="predicted"/>
<evidence type="ECO:0008006" key="4">
    <source>
        <dbReference type="Google" id="ProtNLM"/>
    </source>
</evidence>
<name>A0ABS5YEM4_9GAMM</name>